<dbReference type="AlphaFoldDB" id="A0A1L7NMX3"/>
<keyword evidence="1" id="KW-0614">Plasmid</keyword>
<geneLocation type="plasmid" evidence="2">
    <name>pkf715a dna</name>
</geneLocation>
<sequence length="83" mass="9117">MEVIVISKVIRPITTDHNTSGYIGLWTVGLEVFQLQIEEPAEEIELEGLHDSLSSPYDLQNPVTGPNHFFKLGSARTAPKSPG</sequence>
<organism evidence="1 2">
    <name type="scientific">Pseudomonas putida</name>
    <name type="common">Arthrobacter siderocapsulatus</name>
    <dbReference type="NCBI Taxonomy" id="303"/>
    <lineage>
        <taxon>Bacteria</taxon>
        <taxon>Pseudomonadati</taxon>
        <taxon>Pseudomonadota</taxon>
        <taxon>Gammaproteobacteria</taxon>
        <taxon>Pseudomonadales</taxon>
        <taxon>Pseudomonadaceae</taxon>
        <taxon>Pseudomonas</taxon>
    </lineage>
</organism>
<reference evidence="1 2" key="1">
    <citation type="submission" date="2015-11" db="EMBL/GenBank/DDBJ databases">
        <title>Complete genome sequencing of a biphenyl-degrading bacterium, Pseudomonas putida KF715 (=NBRC110667).</title>
        <authorList>
            <person name="Suenaga H."/>
            <person name="Fujihara N."/>
            <person name="Watanabe T."/>
            <person name="Hirose J."/>
            <person name="Kimura N."/>
            <person name="Yamazoe A."/>
            <person name="Hosoyama A."/>
            <person name="Shimodaira J."/>
            <person name="Furukawa K."/>
        </authorList>
    </citation>
    <scope>NUCLEOTIDE SEQUENCE [LARGE SCALE GENOMIC DNA]</scope>
    <source>
        <strain evidence="1 2">KF715</strain>
        <plasmid evidence="2">Plasmid pkf715a dna</plasmid>
    </source>
</reference>
<name>A0A1L7NMX3_PSEPU</name>
<dbReference type="EMBL" id="AP015030">
    <property type="protein sequence ID" value="BAW26828.1"/>
    <property type="molecule type" value="Genomic_DNA"/>
</dbReference>
<proteinExistence type="predicted"/>
<evidence type="ECO:0000313" key="2">
    <source>
        <dbReference type="Proteomes" id="UP000218731"/>
    </source>
</evidence>
<evidence type="ECO:0000313" key="1">
    <source>
        <dbReference type="EMBL" id="BAW26828.1"/>
    </source>
</evidence>
<protein>
    <submittedName>
        <fullName evidence="1">WD40 repeat-containing protein</fullName>
    </submittedName>
</protein>
<accession>A0A1L7NMX3</accession>
<gene>
    <name evidence="1" type="ORF">KF715C_pA3230</name>
</gene>
<dbReference type="Proteomes" id="UP000218731">
    <property type="component" value="Plasmid pKF715A"/>
</dbReference>